<protein>
    <submittedName>
        <fullName evidence="2">Pimeloyl-ACP methyl ester carboxylesterase/predicted glycosyltransferase</fullName>
    </submittedName>
</protein>
<dbReference type="PANTHER" id="PTHR43433">
    <property type="entry name" value="HYDROLASE, ALPHA/BETA FOLD FAMILY PROTEIN"/>
    <property type="match status" value="1"/>
</dbReference>
<accession>A0ABU0EKV8</accession>
<comment type="caution">
    <text evidence="2">The sequence shown here is derived from an EMBL/GenBank/DDBJ whole genome shotgun (WGS) entry which is preliminary data.</text>
</comment>
<organism evidence="2 3">
    <name type="scientific">Cellulomonas humilata</name>
    <dbReference type="NCBI Taxonomy" id="144055"/>
    <lineage>
        <taxon>Bacteria</taxon>
        <taxon>Bacillati</taxon>
        <taxon>Actinomycetota</taxon>
        <taxon>Actinomycetes</taxon>
        <taxon>Micrococcales</taxon>
        <taxon>Cellulomonadaceae</taxon>
        <taxon>Cellulomonas</taxon>
    </lineage>
</organism>
<dbReference type="EMBL" id="JAUSVB010000007">
    <property type="protein sequence ID" value="MDQ0375920.1"/>
    <property type="molecule type" value="Genomic_DNA"/>
</dbReference>
<dbReference type="InterPro" id="IPR050471">
    <property type="entry name" value="AB_hydrolase"/>
</dbReference>
<dbReference type="SUPFAM" id="SSF53474">
    <property type="entry name" value="alpha/beta-Hydrolases"/>
    <property type="match status" value="1"/>
</dbReference>
<dbReference type="Pfam" id="PF00561">
    <property type="entry name" value="Abhydrolase_1"/>
    <property type="match status" value="1"/>
</dbReference>
<dbReference type="Gene3D" id="3.40.50.2000">
    <property type="entry name" value="Glycogen Phosphorylase B"/>
    <property type="match status" value="1"/>
</dbReference>
<dbReference type="InterPro" id="IPR000073">
    <property type="entry name" value="AB_hydrolase_1"/>
</dbReference>
<name>A0ABU0EKV8_9CELL</name>
<dbReference type="InterPro" id="IPR029058">
    <property type="entry name" value="AB_hydrolase_fold"/>
</dbReference>
<gene>
    <name evidence="2" type="ORF">J2X26_004263</name>
</gene>
<keyword evidence="3" id="KW-1185">Reference proteome</keyword>
<evidence type="ECO:0000313" key="3">
    <source>
        <dbReference type="Proteomes" id="UP001239626"/>
    </source>
</evidence>
<evidence type="ECO:0000313" key="2">
    <source>
        <dbReference type="EMBL" id="MDQ0375920.1"/>
    </source>
</evidence>
<reference evidence="2 3" key="1">
    <citation type="submission" date="2023-07" db="EMBL/GenBank/DDBJ databases">
        <title>Sorghum-associated microbial communities from plants grown in Nebraska, USA.</title>
        <authorList>
            <person name="Schachtman D."/>
        </authorList>
    </citation>
    <scope>NUCLEOTIDE SEQUENCE [LARGE SCALE GENOMIC DNA]</scope>
    <source>
        <strain evidence="2 3">BE332</strain>
    </source>
</reference>
<proteinExistence type="predicted"/>
<evidence type="ECO:0000259" key="1">
    <source>
        <dbReference type="Pfam" id="PF00561"/>
    </source>
</evidence>
<dbReference type="Gene3D" id="3.40.50.1820">
    <property type="entry name" value="alpha/beta hydrolase"/>
    <property type="match status" value="1"/>
</dbReference>
<dbReference type="RefSeq" id="WP_307494702.1">
    <property type="nucleotide sequence ID" value="NZ_JAUSVB010000007.1"/>
</dbReference>
<sequence>MPRAVTMVRARLPDREGDVSSGGVAIHYEVHGSGSPTVLLVPPAPITHAQIWKTLLPHLARHNRVVTFDGRGNGRSGRPTAIEDHTRAANVADIVAVLDATGTQQAVVVTLCDAAWWALDLIAVHPERVVGFVALEPGIPHLGGPQAHWAAAVETWGEHLEDPQGWQLFNRHAITTSHRRWVEFFFDAQLVEPHSTKQLEDAVGWALESTGQILAASEEGHDLDMPTREEIVARCRGIGVPTLVVHGDQDVCQNVDKGRELAELTGGELLVIEGGGHLALVRDPVRVNRAVGDFVDRLSRRPAPHRWTRARSRAPRALYVSSPIGLGHARRDLAIAGELRRLRPEVEIDWLAQNPVTAVLEAAGETVHPASPWLASESGHLASEADGHDLHCFQALRRMDEILVANFMVFQEVVESGLYDVVVGDEAWDVDHFWHENPELKRGAHVWFTDFVGFLPMPDGGEREAALTADYNAEMVEHVARFPRVRDRSVFVGNPEDLVPDALGPGLPTIPDWTRSHFDFCGYVTGDTPPTDEQRAEWRGRLGYREDEQVCVVTVGGSGVGRALLDLAVAAYPHVARAVPGFRMIAVAGPRIDLRGFPPHPGLEVRGFVPDLYRHLAVCDLAVVQGGLATTMELAAAQRPFLYFPLLHHFEQSFHVRHRLERYRAGTCMDFATTDPESLADAMVRALSTPVRSRPVETDGAARAARLVADLL</sequence>
<dbReference type="PANTHER" id="PTHR43433:SF5">
    <property type="entry name" value="AB HYDROLASE-1 DOMAIN-CONTAINING PROTEIN"/>
    <property type="match status" value="1"/>
</dbReference>
<feature type="domain" description="AB hydrolase-1" evidence="1">
    <location>
        <begin position="38"/>
        <end position="281"/>
    </location>
</feature>
<dbReference type="SUPFAM" id="SSF53756">
    <property type="entry name" value="UDP-Glycosyltransferase/glycogen phosphorylase"/>
    <property type="match status" value="1"/>
</dbReference>
<dbReference type="Proteomes" id="UP001239626">
    <property type="component" value="Unassembled WGS sequence"/>
</dbReference>